<sequence>MTTIYLNKKAFGILLGALFFYAVSGTQAQVIDSTNQKPALNNELPGAPVPVQTPPSQTTPVPQPTAPPPQPAPRKQPTPRTTQPQPDDQGAPVYQADPNLEPLHRKPGSTTGKNGEELPATFLDRTFIGSTGGIGFGADSYSGNNYFNVSLSPFVGYRILSRWAVGPGVTYEYVGTNGYHLSTYGGKLFTQVDLFKGILLHAEHEVLSVADLEYSPSGDIVQTRRSVSNTLAGGGYRQMNGDFGMDLYVLFNLNSGVYQYRRSNPVVRVGFIYNLHSRRN</sequence>
<evidence type="ECO:0000256" key="1">
    <source>
        <dbReference type="SAM" id="MobiDB-lite"/>
    </source>
</evidence>
<evidence type="ECO:0008006" key="5">
    <source>
        <dbReference type="Google" id="ProtNLM"/>
    </source>
</evidence>
<name>A0A369QGP0_9BACT</name>
<feature type="compositionally biased region" description="Pro residues" evidence="1">
    <location>
        <begin position="61"/>
        <end position="76"/>
    </location>
</feature>
<accession>A0A369QGP0</accession>
<gene>
    <name evidence="3" type="ORF">AHMF7616_02187</name>
</gene>
<proteinExistence type="predicted"/>
<dbReference type="EMBL" id="QASA01000001">
    <property type="protein sequence ID" value="RDC63582.1"/>
    <property type="molecule type" value="Genomic_DNA"/>
</dbReference>
<evidence type="ECO:0000256" key="2">
    <source>
        <dbReference type="SAM" id="SignalP"/>
    </source>
</evidence>
<dbReference type="OrthoDB" id="1098580at2"/>
<keyword evidence="4" id="KW-1185">Reference proteome</keyword>
<comment type="caution">
    <text evidence="3">The sequence shown here is derived from an EMBL/GenBank/DDBJ whole genome shotgun (WGS) entry which is preliminary data.</text>
</comment>
<dbReference type="Proteomes" id="UP000253919">
    <property type="component" value="Unassembled WGS sequence"/>
</dbReference>
<keyword evidence="2" id="KW-0732">Signal</keyword>
<evidence type="ECO:0000313" key="4">
    <source>
        <dbReference type="Proteomes" id="UP000253919"/>
    </source>
</evidence>
<feature type="region of interest" description="Disordered" evidence="1">
    <location>
        <begin position="37"/>
        <end position="117"/>
    </location>
</feature>
<organism evidence="3 4">
    <name type="scientific">Adhaeribacter pallidiroseus</name>
    <dbReference type="NCBI Taxonomy" id="2072847"/>
    <lineage>
        <taxon>Bacteria</taxon>
        <taxon>Pseudomonadati</taxon>
        <taxon>Bacteroidota</taxon>
        <taxon>Cytophagia</taxon>
        <taxon>Cytophagales</taxon>
        <taxon>Hymenobacteraceae</taxon>
        <taxon>Adhaeribacter</taxon>
    </lineage>
</organism>
<feature type="compositionally biased region" description="Low complexity" evidence="1">
    <location>
        <begin position="77"/>
        <end position="86"/>
    </location>
</feature>
<dbReference type="AlphaFoldDB" id="A0A369QGP0"/>
<evidence type="ECO:0000313" key="3">
    <source>
        <dbReference type="EMBL" id="RDC63582.1"/>
    </source>
</evidence>
<feature type="chain" id="PRO_5016704513" description="Outer membrane protein beta-barrel domain-containing protein" evidence="2">
    <location>
        <begin position="29"/>
        <end position="280"/>
    </location>
</feature>
<protein>
    <recommendedName>
        <fullName evidence="5">Outer membrane protein beta-barrel domain-containing protein</fullName>
    </recommendedName>
</protein>
<reference evidence="3 4" key="1">
    <citation type="submission" date="2018-04" db="EMBL/GenBank/DDBJ databases">
        <title>Adhaeribacter sp. HMF7616 genome sequencing and assembly.</title>
        <authorList>
            <person name="Kang H."/>
            <person name="Kang J."/>
            <person name="Cha I."/>
            <person name="Kim H."/>
            <person name="Joh K."/>
        </authorList>
    </citation>
    <scope>NUCLEOTIDE SEQUENCE [LARGE SCALE GENOMIC DNA]</scope>
    <source>
        <strain evidence="3 4">HMF7616</strain>
    </source>
</reference>
<dbReference type="RefSeq" id="WP_115372856.1">
    <property type="nucleotide sequence ID" value="NZ_QASA01000001.1"/>
</dbReference>
<feature type="signal peptide" evidence="2">
    <location>
        <begin position="1"/>
        <end position="28"/>
    </location>
</feature>